<feature type="region of interest" description="Disordered" evidence="1">
    <location>
        <begin position="53"/>
        <end position="72"/>
    </location>
</feature>
<comment type="caution">
    <text evidence="2">The sequence shown here is derived from an EMBL/GenBank/DDBJ whole genome shotgun (WGS) entry which is preliminary data.</text>
</comment>
<reference evidence="2" key="1">
    <citation type="submission" date="2020-07" db="EMBL/GenBank/DDBJ databases">
        <title>Multicomponent nature underlies the extraordinary mechanical properties of spider dragline silk.</title>
        <authorList>
            <person name="Kono N."/>
            <person name="Nakamura H."/>
            <person name="Mori M."/>
            <person name="Yoshida Y."/>
            <person name="Ohtoshi R."/>
            <person name="Malay A.D."/>
            <person name="Moran D.A.P."/>
            <person name="Tomita M."/>
            <person name="Numata K."/>
            <person name="Arakawa K."/>
        </authorList>
    </citation>
    <scope>NUCLEOTIDE SEQUENCE</scope>
</reference>
<feature type="region of interest" description="Disordered" evidence="1">
    <location>
        <begin position="103"/>
        <end position="153"/>
    </location>
</feature>
<name>A0A8X6FRE3_TRICU</name>
<feature type="compositionally biased region" description="Basic and acidic residues" evidence="1">
    <location>
        <begin position="129"/>
        <end position="143"/>
    </location>
</feature>
<sequence>MTQCPTMTQTKLLLQVRCSAMLPEGTTGEDLIRLIAEGPSIPSKGFSYGDMLTNAGFQHGQPQHLPPPLQSGSNIETLPLHLPVLSPHQSGYIILPKSTFVLPKNNGPPLPSASNRKPDRKPPNAPHPVKIDHQITDNEDHNNQTKKSTRHSINVPSFQQSASQQLKHVLPNGQFPPRNNFNNQFIDATIPRMLNLISLGKIDHRSYPTFEQHPPLGINVNVNPNDFLLNSLPHEKSR</sequence>
<evidence type="ECO:0000313" key="2">
    <source>
        <dbReference type="EMBL" id="GFQ87352.1"/>
    </source>
</evidence>
<keyword evidence="3" id="KW-1185">Reference proteome</keyword>
<dbReference type="EMBL" id="BMAO01003379">
    <property type="protein sequence ID" value="GFQ87352.1"/>
    <property type="molecule type" value="Genomic_DNA"/>
</dbReference>
<organism evidence="2 3">
    <name type="scientific">Trichonephila clavata</name>
    <name type="common">Joro spider</name>
    <name type="synonym">Nephila clavata</name>
    <dbReference type="NCBI Taxonomy" id="2740835"/>
    <lineage>
        <taxon>Eukaryota</taxon>
        <taxon>Metazoa</taxon>
        <taxon>Ecdysozoa</taxon>
        <taxon>Arthropoda</taxon>
        <taxon>Chelicerata</taxon>
        <taxon>Arachnida</taxon>
        <taxon>Araneae</taxon>
        <taxon>Araneomorphae</taxon>
        <taxon>Entelegynae</taxon>
        <taxon>Araneoidea</taxon>
        <taxon>Nephilidae</taxon>
        <taxon>Trichonephila</taxon>
    </lineage>
</organism>
<gene>
    <name evidence="2" type="primary">NCL1_28996</name>
    <name evidence="2" type="ORF">TNCT_29701</name>
</gene>
<dbReference type="Proteomes" id="UP000887116">
    <property type="component" value="Unassembled WGS sequence"/>
</dbReference>
<evidence type="ECO:0000256" key="1">
    <source>
        <dbReference type="SAM" id="MobiDB-lite"/>
    </source>
</evidence>
<proteinExistence type="predicted"/>
<dbReference type="AlphaFoldDB" id="A0A8X6FRE3"/>
<accession>A0A8X6FRE3</accession>
<evidence type="ECO:0000313" key="3">
    <source>
        <dbReference type="Proteomes" id="UP000887116"/>
    </source>
</evidence>
<protein>
    <submittedName>
        <fullName evidence="2">ZP domain-containing protein</fullName>
    </submittedName>
</protein>